<dbReference type="PANTHER" id="PTHR43685:SF2">
    <property type="entry name" value="GLYCOSYLTRANSFERASE 2-LIKE DOMAIN-CONTAINING PROTEIN"/>
    <property type="match status" value="1"/>
</dbReference>
<proteinExistence type="predicted"/>
<sequence length="252" mass="28949">MVEPRVTLVMAYYNEEGYIAETLRSLVAQDDRRFRLVLVDNMSRDRSSTIARELLRDVDWLVWEILQEQRQGQLPALRRGLAAAQTPYVATLDADTWYPPEYVGRAIGLLDNNPLASAALAFNVGEDRSRRTGGLKWILSKIWPDKCHAGGAGHCYRRVMLERAGGLEHASWPYILFDHEIAQRMRKQGPFVYARNHIIHASQRPEGSTARSWSPFERVVYKLSPATAMDWFFYCFLGPRLHSRGLRTNGER</sequence>
<dbReference type="Pfam" id="PF00535">
    <property type="entry name" value="Glycos_transf_2"/>
    <property type="match status" value="1"/>
</dbReference>
<accession>A0A845B2B5</accession>
<dbReference type="Proteomes" id="UP000431922">
    <property type="component" value="Unassembled WGS sequence"/>
</dbReference>
<dbReference type="RefSeq" id="WP_160756138.1">
    <property type="nucleotide sequence ID" value="NZ_WTYL01000002.1"/>
</dbReference>
<comment type="caution">
    <text evidence="2">The sequence shown here is derived from an EMBL/GenBank/DDBJ whole genome shotgun (WGS) entry which is preliminary data.</text>
</comment>
<dbReference type="InterPro" id="IPR050834">
    <property type="entry name" value="Glycosyltransf_2"/>
</dbReference>
<dbReference type="InterPro" id="IPR001173">
    <property type="entry name" value="Glyco_trans_2-like"/>
</dbReference>
<evidence type="ECO:0000259" key="1">
    <source>
        <dbReference type="Pfam" id="PF00535"/>
    </source>
</evidence>
<dbReference type="PANTHER" id="PTHR43685">
    <property type="entry name" value="GLYCOSYLTRANSFERASE"/>
    <property type="match status" value="1"/>
</dbReference>
<dbReference type="Gene3D" id="3.90.550.10">
    <property type="entry name" value="Spore Coat Polysaccharide Biosynthesis Protein SpsA, Chain A"/>
    <property type="match status" value="1"/>
</dbReference>
<dbReference type="GO" id="GO:0016740">
    <property type="term" value="F:transferase activity"/>
    <property type="evidence" value="ECO:0007669"/>
    <property type="project" value="UniProtKB-KW"/>
</dbReference>
<name>A0A845B2B5_9SPHN</name>
<keyword evidence="3" id="KW-1185">Reference proteome</keyword>
<feature type="domain" description="Glycosyltransferase 2-like" evidence="1">
    <location>
        <begin position="8"/>
        <end position="135"/>
    </location>
</feature>
<dbReference type="OrthoDB" id="9813349at2"/>
<evidence type="ECO:0000313" key="2">
    <source>
        <dbReference type="EMBL" id="MXP44560.1"/>
    </source>
</evidence>
<keyword evidence="2" id="KW-0808">Transferase</keyword>
<dbReference type="CDD" id="cd00761">
    <property type="entry name" value="Glyco_tranf_GTA_type"/>
    <property type="match status" value="1"/>
</dbReference>
<gene>
    <name evidence="2" type="ORF">GRI65_08830</name>
</gene>
<dbReference type="AlphaFoldDB" id="A0A845B2B5"/>
<organism evidence="2 3">
    <name type="scientific">Allopontixanthobacter sediminis</name>
    <dbReference type="NCBI Taxonomy" id="1689985"/>
    <lineage>
        <taxon>Bacteria</taxon>
        <taxon>Pseudomonadati</taxon>
        <taxon>Pseudomonadota</taxon>
        <taxon>Alphaproteobacteria</taxon>
        <taxon>Sphingomonadales</taxon>
        <taxon>Erythrobacteraceae</taxon>
        <taxon>Allopontixanthobacter</taxon>
    </lineage>
</organism>
<dbReference type="SUPFAM" id="SSF53448">
    <property type="entry name" value="Nucleotide-diphospho-sugar transferases"/>
    <property type="match status" value="1"/>
</dbReference>
<protein>
    <submittedName>
        <fullName evidence="2">Glycosyltransferase</fullName>
    </submittedName>
</protein>
<dbReference type="InterPro" id="IPR029044">
    <property type="entry name" value="Nucleotide-diphossugar_trans"/>
</dbReference>
<evidence type="ECO:0000313" key="3">
    <source>
        <dbReference type="Proteomes" id="UP000431922"/>
    </source>
</evidence>
<dbReference type="EMBL" id="WTYL01000002">
    <property type="protein sequence ID" value="MXP44560.1"/>
    <property type="molecule type" value="Genomic_DNA"/>
</dbReference>
<reference evidence="2 3" key="1">
    <citation type="submission" date="2019-12" db="EMBL/GenBank/DDBJ databases">
        <title>Genomic-based taxomic classification of the family Erythrobacteraceae.</title>
        <authorList>
            <person name="Xu L."/>
        </authorList>
    </citation>
    <scope>NUCLEOTIDE SEQUENCE [LARGE SCALE GENOMIC DNA]</scope>
    <source>
        <strain evidence="2 3">KCTC 42453</strain>
    </source>
</reference>